<feature type="compositionally biased region" description="Low complexity" evidence="1">
    <location>
        <begin position="264"/>
        <end position="279"/>
    </location>
</feature>
<dbReference type="STRING" id="1081102.A0A167TYB8"/>
<feature type="compositionally biased region" description="Low complexity" evidence="1">
    <location>
        <begin position="311"/>
        <end position="321"/>
    </location>
</feature>
<dbReference type="OrthoDB" id="3166386at2759"/>
<feature type="compositionally biased region" description="Basic and acidic residues" evidence="1">
    <location>
        <begin position="234"/>
        <end position="243"/>
    </location>
</feature>
<sequence>MADNGHSATDIITYIGVPLAVLGVLPILYNTVFTLVNTSKIKRMLRHSRLTALTRSDVVNRVIEIELPRYAVTPWDRFEHRREYWSLSRNPSAIPGGSWTTFNWKTNAIGFKTQRVEYADQLRQPQVDVAFDELVAYLLDLGAVPEAQGWRLLRSTGLWTPVGCVLLTSPDGQHTALSLAPLNDSDGNLSLAVSWRPEWTSRSYSDLPPYWVSLPAPPPPYQEREEDGQEEQAQGEKESKTETVADQTAEQTHTAPDTDANTEAVGVAAAVASSSSTASRPPSGHGSNHGDAGEDNKDSSNTGSKDKKAADAAGQAGAPKASMDSATRAGAAQARVPITCQISVNGIITALTQAKHTTIPTTTTTAAASAAAAASIPDSLYIEHLRIRPHGRTDGVWFASAATAYGTTSQTILWNYRIPDDLLAFARRATVPCGVLVLLRVVDEAETPSWATSHTGDDAAALDLFVQRINEQRAAQAVEQRMPAKERQIAVRERMMRESRQRIHDMQAKNRQDRERSQQREMEALHSAPWATGLVAARNLRWLHENKHVPATRSRKEVVGHVLHRMVRDGQYAAQLCGMLDRWKAWAELGGMKVADLQALREKQVLFAEATLLVALIEDASTALEGTLSVDLQECLRMWRKVRLG</sequence>
<keyword evidence="4" id="KW-1185">Reference proteome</keyword>
<evidence type="ECO:0000313" key="4">
    <source>
        <dbReference type="Proteomes" id="UP000076874"/>
    </source>
</evidence>
<organism evidence="3 4">
    <name type="scientific">Niveomyces insectorum RCEF 264</name>
    <dbReference type="NCBI Taxonomy" id="1081102"/>
    <lineage>
        <taxon>Eukaryota</taxon>
        <taxon>Fungi</taxon>
        <taxon>Dikarya</taxon>
        <taxon>Ascomycota</taxon>
        <taxon>Pezizomycotina</taxon>
        <taxon>Sordariomycetes</taxon>
        <taxon>Hypocreomycetidae</taxon>
        <taxon>Hypocreales</taxon>
        <taxon>Cordycipitaceae</taxon>
        <taxon>Niveomyces</taxon>
    </lineage>
</organism>
<dbReference type="Proteomes" id="UP000076874">
    <property type="component" value="Unassembled WGS sequence"/>
</dbReference>
<keyword evidence="2" id="KW-0812">Transmembrane</keyword>
<evidence type="ECO:0000256" key="2">
    <source>
        <dbReference type="SAM" id="Phobius"/>
    </source>
</evidence>
<keyword evidence="2" id="KW-0472">Membrane</keyword>
<proteinExistence type="predicted"/>
<feature type="compositionally biased region" description="Polar residues" evidence="1">
    <location>
        <begin position="244"/>
        <end position="261"/>
    </location>
</feature>
<evidence type="ECO:0000256" key="1">
    <source>
        <dbReference type="SAM" id="MobiDB-lite"/>
    </source>
</evidence>
<feature type="transmembrane region" description="Helical" evidence="2">
    <location>
        <begin position="12"/>
        <end position="36"/>
    </location>
</feature>
<gene>
    <name evidence="3" type="ORF">SPI_05098</name>
</gene>
<protein>
    <submittedName>
        <fullName evidence="3">Uncharacterized protein</fullName>
    </submittedName>
</protein>
<accession>A0A167TYB8</accession>
<comment type="caution">
    <text evidence="3">The sequence shown here is derived from an EMBL/GenBank/DDBJ whole genome shotgun (WGS) entry which is preliminary data.</text>
</comment>
<reference evidence="3 4" key="1">
    <citation type="journal article" date="2016" name="Genome Biol. Evol.">
        <title>Divergent and convergent evolution of fungal pathogenicity.</title>
        <authorList>
            <person name="Shang Y."/>
            <person name="Xiao G."/>
            <person name="Zheng P."/>
            <person name="Cen K."/>
            <person name="Zhan S."/>
            <person name="Wang C."/>
        </authorList>
    </citation>
    <scope>NUCLEOTIDE SEQUENCE [LARGE SCALE GENOMIC DNA]</scope>
    <source>
        <strain evidence="3 4">RCEF 264</strain>
    </source>
</reference>
<feature type="region of interest" description="Disordered" evidence="1">
    <location>
        <begin position="206"/>
        <end position="328"/>
    </location>
</feature>
<dbReference type="AlphaFoldDB" id="A0A167TYB8"/>
<keyword evidence="2" id="KW-1133">Transmembrane helix</keyword>
<name>A0A167TYB8_9HYPO</name>
<dbReference type="EMBL" id="AZHD01000008">
    <property type="protein sequence ID" value="OAA61074.1"/>
    <property type="molecule type" value="Genomic_DNA"/>
</dbReference>
<feature type="compositionally biased region" description="Basic and acidic residues" evidence="1">
    <location>
        <begin position="291"/>
        <end position="310"/>
    </location>
</feature>
<evidence type="ECO:0000313" key="3">
    <source>
        <dbReference type="EMBL" id="OAA61074.1"/>
    </source>
</evidence>